<evidence type="ECO:0000256" key="2">
    <source>
        <dbReference type="ARBA" id="ARBA00022490"/>
    </source>
</evidence>
<dbReference type="Proteomes" id="UP001632038">
    <property type="component" value="Unassembled WGS sequence"/>
</dbReference>
<evidence type="ECO:0000256" key="1">
    <source>
        <dbReference type="ARBA" id="ARBA00004496"/>
    </source>
</evidence>
<dbReference type="InterPro" id="IPR036910">
    <property type="entry name" value="HMG_box_dom_sf"/>
</dbReference>
<dbReference type="SUPFAM" id="SSF47095">
    <property type="entry name" value="HMG-box"/>
    <property type="match status" value="1"/>
</dbReference>
<dbReference type="EMBL" id="JAVIJP010000053">
    <property type="protein sequence ID" value="KAL3625111.1"/>
    <property type="molecule type" value="Genomic_DNA"/>
</dbReference>
<dbReference type="PANTHER" id="PTHR20852:SF93">
    <property type="entry name" value="GLUTAMINE SYNTHETASE CYTOSOLIC ISOZYME 1-1"/>
    <property type="match status" value="1"/>
</dbReference>
<gene>
    <name evidence="3" type="ORF">CASFOL_031779</name>
</gene>
<reference evidence="4" key="1">
    <citation type="journal article" date="2024" name="IScience">
        <title>Strigolactones Initiate the Formation of Haustorium-like Structures in Castilleja.</title>
        <authorList>
            <person name="Buerger M."/>
            <person name="Peterson D."/>
            <person name="Chory J."/>
        </authorList>
    </citation>
    <scope>NUCLEOTIDE SEQUENCE [LARGE SCALE GENOMIC DNA]</scope>
</reference>
<organism evidence="3 4">
    <name type="scientific">Castilleja foliolosa</name>
    <dbReference type="NCBI Taxonomy" id="1961234"/>
    <lineage>
        <taxon>Eukaryota</taxon>
        <taxon>Viridiplantae</taxon>
        <taxon>Streptophyta</taxon>
        <taxon>Embryophyta</taxon>
        <taxon>Tracheophyta</taxon>
        <taxon>Spermatophyta</taxon>
        <taxon>Magnoliopsida</taxon>
        <taxon>eudicotyledons</taxon>
        <taxon>Gunneridae</taxon>
        <taxon>Pentapetalae</taxon>
        <taxon>asterids</taxon>
        <taxon>lamiids</taxon>
        <taxon>Lamiales</taxon>
        <taxon>Orobanchaceae</taxon>
        <taxon>Pedicularideae</taxon>
        <taxon>Castillejinae</taxon>
        <taxon>Castilleja</taxon>
    </lineage>
</organism>
<dbReference type="InterPro" id="IPR014746">
    <property type="entry name" value="Gln_synth/guanido_kin_cat_dom"/>
</dbReference>
<dbReference type="Gene3D" id="3.30.590.10">
    <property type="entry name" value="Glutamine synthetase/guanido kinase, catalytic domain"/>
    <property type="match status" value="1"/>
</dbReference>
<dbReference type="PANTHER" id="PTHR20852">
    <property type="entry name" value="GLUTAMINE SYNTHETASE"/>
    <property type="match status" value="1"/>
</dbReference>
<comment type="caution">
    <text evidence="3">The sequence shown here is derived from an EMBL/GenBank/DDBJ whole genome shotgun (WGS) entry which is preliminary data.</text>
</comment>
<keyword evidence="4" id="KW-1185">Reference proteome</keyword>
<dbReference type="Gene3D" id="1.10.30.10">
    <property type="entry name" value="High mobility group box domain"/>
    <property type="match status" value="1"/>
</dbReference>
<dbReference type="InterPro" id="IPR050292">
    <property type="entry name" value="Glutamine_Synthetase"/>
</dbReference>
<sequence length="200" mass="22938">MKICEDNGNEVEVGNKLFEKWKAMSREERLPFSRQADKVNSAYEKLLREESEIQWRRHVLIILSDISGREPLYRKAYEYFSKPVAKDLLTCIKNDNSVLPRIGALREAFITDHERALEELFVENAEKSRKFDECLNINGTRVATVFASLKSFPNCGASICVSRDTEKDGKGYFEDRKPASNMDPYVVTSMIAETTIIGKQ</sequence>
<proteinExistence type="predicted"/>
<keyword evidence="2" id="KW-0963">Cytoplasm</keyword>
<protein>
    <submittedName>
        <fullName evidence="3">Uncharacterized protein</fullName>
    </submittedName>
</protein>
<evidence type="ECO:0000313" key="4">
    <source>
        <dbReference type="Proteomes" id="UP001632038"/>
    </source>
</evidence>
<comment type="subcellular location">
    <subcellularLocation>
        <location evidence="1">Cytoplasm</location>
    </subcellularLocation>
</comment>
<dbReference type="SUPFAM" id="SSF55931">
    <property type="entry name" value="Glutamine synthetase/guanido kinase"/>
    <property type="match status" value="1"/>
</dbReference>
<dbReference type="AlphaFoldDB" id="A0ABD3C704"/>
<dbReference type="GO" id="GO:0005737">
    <property type="term" value="C:cytoplasm"/>
    <property type="evidence" value="ECO:0007669"/>
    <property type="project" value="UniProtKB-SubCell"/>
</dbReference>
<accession>A0ABD3C704</accession>
<name>A0ABD3C704_9LAMI</name>
<evidence type="ECO:0000313" key="3">
    <source>
        <dbReference type="EMBL" id="KAL3625111.1"/>
    </source>
</evidence>